<dbReference type="InterPro" id="IPR052953">
    <property type="entry name" value="Ser-rich/MCO-related"/>
</dbReference>
<sequence length="528" mass="56175">MLLTTLTASHSPAEGNTFEKFVELAKNAPTSTSPADGLPVNGVRRTQVEVGKDGKLIFEPNNILEPKNTVVRFNFNPKNHSVVQSTFDEPCKPLNGGFSSGFIPTTVSPSGVEFDIIVQDKPIWFYCAQGNHCQSGMVGSINAYVASQSTGNTLEAFTAKAKAATPPSVIPPLAPRGGTLTVNGKTIAGFNGNVLPGSLQPSVAPSASGTQTAPPAASQTLPPPGGEIPPYYYDKAGGGKPTHWGWASNMSSDATAHLQLHQLIEDVLLHLLWDFYVKLEPPSGSLAGVYPKAIVNTIGAWAAQSVIHRGTTAECLNHYQRPLLGSCTYRLPTMTVDDYLTAIAKLNLVQIGAVIDISAKLAQQDPFIVPVLLTQVGAKSRVGAVVNMMQNHMAAAAPREVAIPAQLAWSFVMRGFVDSCPDKIAGMPEKPWPAVEVTGKKDDGGKTVAVNLKYEGSGSGTHFVAWMGPYGQLEFTPVTTEGDGRTAAVPASWYGYVWIAVVSKNGIKLDELKDNMVAGPEMVWVREP</sequence>
<dbReference type="SUPFAM" id="SSF49503">
    <property type="entry name" value="Cupredoxins"/>
    <property type="match status" value="1"/>
</dbReference>
<reference evidence="2" key="1">
    <citation type="journal article" date="2023" name="Mol. Phylogenet. Evol.">
        <title>Genome-scale phylogeny and comparative genomics of the fungal order Sordariales.</title>
        <authorList>
            <person name="Hensen N."/>
            <person name="Bonometti L."/>
            <person name="Westerberg I."/>
            <person name="Brannstrom I.O."/>
            <person name="Guillou S."/>
            <person name="Cros-Aarteil S."/>
            <person name="Calhoun S."/>
            <person name="Haridas S."/>
            <person name="Kuo A."/>
            <person name="Mondo S."/>
            <person name="Pangilinan J."/>
            <person name="Riley R."/>
            <person name="LaButti K."/>
            <person name="Andreopoulos B."/>
            <person name="Lipzen A."/>
            <person name="Chen C."/>
            <person name="Yan M."/>
            <person name="Daum C."/>
            <person name="Ng V."/>
            <person name="Clum A."/>
            <person name="Steindorff A."/>
            <person name="Ohm R.A."/>
            <person name="Martin F."/>
            <person name="Silar P."/>
            <person name="Natvig D.O."/>
            <person name="Lalanne C."/>
            <person name="Gautier V."/>
            <person name="Ament-Velasquez S.L."/>
            <person name="Kruys A."/>
            <person name="Hutchinson M.I."/>
            <person name="Powell A.J."/>
            <person name="Barry K."/>
            <person name="Miller A.N."/>
            <person name="Grigoriev I.V."/>
            <person name="Debuchy R."/>
            <person name="Gladieux P."/>
            <person name="Hiltunen Thoren M."/>
            <person name="Johannesson H."/>
        </authorList>
    </citation>
    <scope>NUCLEOTIDE SEQUENCE</scope>
    <source>
        <strain evidence="2">CBS 508.74</strain>
    </source>
</reference>
<protein>
    <recommendedName>
        <fullName evidence="4">Cupredoxin</fullName>
    </recommendedName>
</protein>
<evidence type="ECO:0000313" key="2">
    <source>
        <dbReference type="EMBL" id="KAK4109064.1"/>
    </source>
</evidence>
<dbReference type="CDD" id="cd00920">
    <property type="entry name" value="Cupredoxin"/>
    <property type="match status" value="1"/>
</dbReference>
<accession>A0AAN6T9J0</accession>
<dbReference type="InterPro" id="IPR008972">
    <property type="entry name" value="Cupredoxin"/>
</dbReference>
<organism evidence="2 3">
    <name type="scientific">Canariomyces notabilis</name>
    <dbReference type="NCBI Taxonomy" id="2074819"/>
    <lineage>
        <taxon>Eukaryota</taxon>
        <taxon>Fungi</taxon>
        <taxon>Dikarya</taxon>
        <taxon>Ascomycota</taxon>
        <taxon>Pezizomycotina</taxon>
        <taxon>Sordariomycetes</taxon>
        <taxon>Sordariomycetidae</taxon>
        <taxon>Sordariales</taxon>
        <taxon>Chaetomiaceae</taxon>
        <taxon>Canariomyces</taxon>
    </lineage>
</organism>
<proteinExistence type="predicted"/>
<dbReference type="GeneID" id="89936285"/>
<evidence type="ECO:0000313" key="3">
    <source>
        <dbReference type="Proteomes" id="UP001302812"/>
    </source>
</evidence>
<feature type="compositionally biased region" description="Polar residues" evidence="1">
    <location>
        <begin position="201"/>
        <end position="220"/>
    </location>
</feature>
<dbReference type="AlphaFoldDB" id="A0AAN6T9J0"/>
<dbReference type="Proteomes" id="UP001302812">
    <property type="component" value="Unassembled WGS sequence"/>
</dbReference>
<dbReference type="RefSeq" id="XP_064666634.1">
    <property type="nucleotide sequence ID" value="XM_064812160.1"/>
</dbReference>
<comment type="caution">
    <text evidence="2">The sequence shown here is derived from an EMBL/GenBank/DDBJ whole genome shotgun (WGS) entry which is preliminary data.</text>
</comment>
<dbReference type="Gene3D" id="2.60.40.420">
    <property type="entry name" value="Cupredoxins - blue copper proteins"/>
    <property type="match status" value="1"/>
</dbReference>
<reference evidence="2" key="2">
    <citation type="submission" date="2023-05" db="EMBL/GenBank/DDBJ databases">
        <authorList>
            <consortium name="Lawrence Berkeley National Laboratory"/>
            <person name="Steindorff A."/>
            <person name="Hensen N."/>
            <person name="Bonometti L."/>
            <person name="Westerberg I."/>
            <person name="Brannstrom I.O."/>
            <person name="Guillou S."/>
            <person name="Cros-Aarteil S."/>
            <person name="Calhoun S."/>
            <person name="Haridas S."/>
            <person name="Kuo A."/>
            <person name="Mondo S."/>
            <person name="Pangilinan J."/>
            <person name="Riley R."/>
            <person name="Labutti K."/>
            <person name="Andreopoulos B."/>
            <person name="Lipzen A."/>
            <person name="Chen C."/>
            <person name="Yanf M."/>
            <person name="Daum C."/>
            <person name="Ng V."/>
            <person name="Clum A."/>
            <person name="Ohm R."/>
            <person name="Martin F."/>
            <person name="Silar P."/>
            <person name="Natvig D."/>
            <person name="Lalanne C."/>
            <person name="Gautier V."/>
            <person name="Ament-Velasquez S.L."/>
            <person name="Kruys A."/>
            <person name="Hutchinson M.I."/>
            <person name="Powell A.J."/>
            <person name="Barry K."/>
            <person name="Miller A.N."/>
            <person name="Grigoriev I.V."/>
            <person name="Debuchy R."/>
            <person name="Gladieux P."/>
            <person name="Thoren M.H."/>
            <person name="Johannesson H."/>
        </authorList>
    </citation>
    <scope>NUCLEOTIDE SEQUENCE</scope>
    <source>
        <strain evidence="2">CBS 508.74</strain>
    </source>
</reference>
<dbReference type="PANTHER" id="PTHR34883">
    <property type="entry name" value="SERINE-RICH PROTEIN, PUTATIVE-RELATED-RELATED"/>
    <property type="match status" value="1"/>
</dbReference>
<dbReference type="EMBL" id="MU853358">
    <property type="protein sequence ID" value="KAK4109064.1"/>
    <property type="molecule type" value="Genomic_DNA"/>
</dbReference>
<evidence type="ECO:0000256" key="1">
    <source>
        <dbReference type="SAM" id="MobiDB-lite"/>
    </source>
</evidence>
<gene>
    <name evidence="2" type="ORF">N656DRAFT_716836</name>
</gene>
<name>A0AAN6T9J0_9PEZI</name>
<dbReference type="PANTHER" id="PTHR34883:SF15">
    <property type="entry name" value="EXTRACELLULAR SERINE-RICH PROTEIN"/>
    <property type="match status" value="1"/>
</dbReference>
<feature type="region of interest" description="Disordered" evidence="1">
    <location>
        <begin position="201"/>
        <end position="232"/>
    </location>
</feature>
<evidence type="ECO:0008006" key="4">
    <source>
        <dbReference type="Google" id="ProtNLM"/>
    </source>
</evidence>
<keyword evidence="3" id="KW-1185">Reference proteome</keyword>